<dbReference type="RefSeq" id="WP_116421464.1">
    <property type="nucleotide sequence ID" value="NZ_NMUE01000029.1"/>
</dbReference>
<evidence type="ECO:0000313" key="4">
    <source>
        <dbReference type="Proteomes" id="UP000257123"/>
    </source>
</evidence>
<reference evidence="3 4" key="1">
    <citation type="submission" date="2017-07" db="EMBL/GenBank/DDBJ databases">
        <title>Draft genome sequence of aerobic hyperthermophilic archaea, Pyrobaculum aerophilum YKB31 and YKB32.</title>
        <authorList>
            <person name="Mochizuki T."/>
            <person name="Berliner A.J."/>
            <person name="Yoshida-Takashima Y."/>
            <person name="Takaki Y."/>
            <person name="Nunoura T."/>
            <person name="Takai K."/>
        </authorList>
    </citation>
    <scope>NUCLEOTIDE SEQUENCE [LARGE SCALE GENOMIC DNA]</scope>
    <source>
        <strain evidence="1 4">YKB31</strain>
        <strain evidence="2 3">YKB32</strain>
    </source>
</reference>
<evidence type="ECO:0000313" key="3">
    <source>
        <dbReference type="Proteomes" id="UP000256877"/>
    </source>
</evidence>
<dbReference type="OrthoDB" id="26368at2157"/>
<dbReference type="EMBL" id="NMUF01000021">
    <property type="protein sequence ID" value="RFA98037.1"/>
    <property type="molecule type" value="Genomic_DNA"/>
</dbReference>
<proteinExistence type="predicted"/>
<evidence type="ECO:0000313" key="1">
    <source>
        <dbReference type="EMBL" id="RFA94910.1"/>
    </source>
</evidence>
<dbReference type="EMBL" id="NMUE01000029">
    <property type="protein sequence ID" value="RFA94910.1"/>
    <property type="molecule type" value="Genomic_DNA"/>
</dbReference>
<dbReference type="Proteomes" id="UP000257123">
    <property type="component" value="Unassembled WGS sequence"/>
</dbReference>
<dbReference type="AlphaFoldDB" id="A0A371QWU7"/>
<gene>
    <name evidence="1" type="ORF">CGL51_08835</name>
    <name evidence="2" type="ORF">CGL52_08255</name>
</gene>
<evidence type="ECO:0000313" key="2">
    <source>
        <dbReference type="EMBL" id="RFA98037.1"/>
    </source>
</evidence>
<sequence length="89" mass="10797">MEPVLLVREFEKEPVYELVEVLRFERGRRYVYRLVAGDREYFIHIVVFNDATYVEFWHPNYAVPLLVFRILSDEEFSRVILLLRSLMGK</sequence>
<organism evidence="1 4">
    <name type="scientific">Pyrobaculum aerophilum</name>
    <dbReference type="NCBI Taxonomy" id="13773"/>
    <lineage>
        <taxon>Archaea</taxon>
        <taxon>Thermoproteota</taxon>
        <taxon>Thermoprotei</taxon>
        <taxon>Thermoproteales</taxon>
        <taxon>Thermoproteaceae</taxon>
        <taxon>Pyrobaculum</taxon>
    </lineage>
</organism>
<accession>A0A371QWU7</accession>
<protein>
    <submittedName>
        <fullName evidence="1">Uncharacterized protein</fullName>
    </submittedName>
</protein>
<name>A0A371QWU7_9CREN</name>
<dbReference type="Proteomes" id="UP000256877">
    <property type="component" value="Unassembled WGS sequence"/>
</dbReference>
<comment type="caution">
    <text evidence="1">The sequence shown here is derived from an EMBL/GenBank/DDBJ whole genome shotgun (WGS) entry which is preliminary data.</text>
</comment>